<keyword evidence="2" id="KW-1185">Reference proteome</keyword>
<gene>
    <name evidence="1" type="ORF">HPB47_028110</name>
</gene>
<comment type="caution">
    <text evidence="1">The sequence shown here is derived from an EMBL/GenBank/DDBJ whole genome shotgun (WGS) entry which is preliminary data.</text>
</comment>
<evidence type="ECO:0000313" key="1">
    <source>
        <dbReference type="EMBL" id="KAG0424679.1"/>
    </source>
</evidence>
<dbReference type="Proteomes" id="UP000805193">
    <property type="component" value="Unassembled WGS sequence"/>
</dbReference>
<evidence type="ECO:0000313" key="2">
    <source>
        <dbReference type="Proteomes" id="UP000805193"/>
    </source>
</evidence>
<sequence length="183" mass="19734">MGSELDHRKYRGRGLYAMKLSMITQIQLGAALYELMPCLIPLPGTVRGVVHGIEAGTTGEELKELISVNGYNILHARMLGKSRTALLTFEEPHVPFYTGKRVACSPDAGPTADPRSTAGPAGISATDRTSAPTRTQTGATDAERKILKTITCVSLSASCATNPPKRQARNVRNDSNQVPHRYT</sequence>
<organism evidence="1 2">
    <name type="scientific">Ixodes persulcatus</name>
    <name type="common">Taiga tick</name>
    <dbReference type="NCBI Taxonomy" id="34615"/>
    <lineage>
        <taxon>Eukaryota</taxon>
        <taxon>Metazoa</taxon>
        <taxon>Ecdysozoa</taxon>
        <taxon>Arthropoda</taxon>
        <taxon>Chelicerata</taxon>
        <taxon>Arachnida</taxon>
        <taxon>Acari</taxon>
        <taxon>Parasitiformes</taxon>
        <taxon>Ixodida</taxon>
        <taxon>Ixodoidea</taxon>
        <taxon>Ixodidae</taxon>
        <taxon>Ixodinae</taxon>
        <taxon>Ixodes</taxon>
    </lineage>
</organism>
<name>A0AC60PU57_IXOPE</name>
<proteinExistence type="predicted"/>
<reference evidence="1 2" key="1">
    <citation type="journal article" date="2020" name="Cell">
        <title>Large-Scale Comparative Analyses of Tick Genomes Elucidate Their Genetic Diversity and Vector Capacities.</title>
        <authorList>
            <consortium name="Tick Genome and Microbiome Consortium (TIGMIC)"/>
            <person name="Jia N."/>
            <person name="Wang J."/>
            <person name="Shi W."/>
            <person name="Du L."/>
            <person name="Sun Y."/>
            <person name="Zhan W."/>
            <person name="Jiang J.F."/>
            <person name="Wang Q."/>
            <person name="Zhang B."/>
            <person name="Ji P."/>
            <person name="Bell-Sakyi L."/>
            <person name="Cui X.M."/>
            <person name="Yuan T.T."/>
            <person name="Jiang B.G."/>
            <person name="Yang W.F."/>
            <person name="Lam T.T."/>
            <person name="Chang Q.C."/>
            <person name="Ding S.J."/>
            <person name="Wang X.J."/>
            <person name="Zhu J.G."/>
            <person name="Ruan X.D."/>
            <person name="Zhao L."/>
            <person name="Wei J.T."/>
            <person name="Ye R.Z."/>
            <person name="Que T.C."/>
            <person name="Du C.H."/>
            <person name="Zhou Y.H."/>
            <person name="Cheng J.X."/>
            <person name="Dai P.F."/>
            <person name="Guo W.B."/>
            <person name="Han X.H."/>
            <person name="Huang E.J."/>
            <person name="Li L.F."/>
            <person name="Wei W."/>
            <person name="Gao Y.C."/>
            <person name="Liu J.Z."/>
            <person name="Shao H.Z."/>
            <person name="Wang X."/>
            <person name="Wang C.C."/>
            <person name="Yang T.C."/>
            <person name="Huo Q.B."/>
            <person name="Li W."/>
            <person name="Chen H.Y."/>
            <person name="Chen S.E."/>
            <person name="Zhou L.G."/>
            <person name="Ni X.B."/>
            <person name="Tian J.H."/>
            <person name="Sheng Y."/>
            <person name="Liu T."/>
            <person name="Pan Y.S."/>
            <person name="Xia L.Y."/>
            <person name="Li J."/>
            <person name="Zhao F."/>
            <person name="Cao W.C."/>
        </authorList>
    </citation>
    <scope>NUCLEOTIDE SEQUENCE [LARGE SCALE GENOMIC DNA]</scope>
    <source>
        <strain evidence="1">Iper-2018</strain>
    </source>
</reference>
<protein>
    <submittedName>
        <fullName evidence="1">Uncharacterized protein</fullName>
    </submittedName>
</protein>
<accession>A0AC60PU57</accession>
<dbReference type="EMBL" id="JABSTQ010009947">
    <property type="protein sequence ID" value="KAG0424679.1"/>
    <property type="molecule type" value="Genomic_DNA"/>
</dbReference>